<dbReference type="Proteomes" id="UP000789366">
    <property type="component" value="Unassembled WGS sequence"/>
</dbReference>
<proteinExistence type="predicted"/>
<organism evidence="1 2">
    <name type="scientific">Cetraspora pellucida</name>
    <dbReference type="NCBI Taxonomy" id="1433469"/>
    <lineage>
        <taxon>Eukaryota</taxon>
        <taxon>Fungi</taxon>
        <taxon>Fungi incertae sedis</taxon>
        <taxon>Mucoromycota</taxon>
        <taxon>Glomeromycotina</taxon>
        <taxon>Glomeromycetes</taxon>
        <taxon>Diversisporales</taxon>
        <taxon>Gigasporaceae</taxon>
        <taxon>Cetraspora</taxon>
    </lineage>
</organism>
<reference evidence="1" key="1">
    <citation type="submission" date="2021-06" db="EMBL/GenBank/DDBJ databases">
        <authorList>
            <person name="Kallberg Y."/>
            <person name="Tangrot J."/>
            <person name="Rosling A."/>
        </authorList>
    </citation>
    <scope>NUCLEOTIDE SEQUENCE</scope>
    <source>
        <strain evidence="1">28 12/20/2015</strain>
    </source>
</reference>
<dbReference type="EMBL" id="CAJVPW010000301">
    <property type="protein sequence ID" value="CAG8449504.1"/>
    <property type="molecule type" value="Genomic_DNA"/>
</dbReference>
<name>A0ACA9K3A8_9GLOM</name>
<comment type="caution">
    <text evidence="1">The sequence shown here is derived from an EMBL/GenBank/DDBJ whole genome shotgun (WGS) entry which is preliminary data.</text>
</comment>
<evidence type="ECO:0000313" key="1">
    <source>
        <dbReference type="EMBL" id="CAG8449504.1"/>
    </source>
</evidence>
<protein>
    <submittedName>
        <fullName evidence="1">5055_t:CDS:1</fullName>
    </submittedName>
</protein>
<gene>
    <name evidence="1" type="ORF">SPELUC_LOCUS712</name>
</gene>
<accession>A0ACA9K3A8</accession>
<sequence length="40" mass="4589">MTIDSNHLILNSDLGHFEMTRSFRKSFANDPDDPNNPGHF</sequence>
<evidence type="ECO:0000313" key="2">
    <source>
        <dbReference type="Proteomes" id="UP000789366"/>
    </source>
</evidence>
<keyword evidence="2" id="KW-1185">Reference proteome</keyword>